<dbReference type="PANTHER" id="PTHR12271">
    <property type="entry name" value="POLY A POLYMERASE CID PAP -RELATED"/>
    <property type="match status" value="1"/>
</dbReference>
<feature type="coiled-coil region" evidence="1">
    <location>
        <begin position="21"/>
        <end position="48"/>
    </location>
</feature>
<feature type="region of interest" description="Disordered" evidence="2">
    <location>
        <begin position="235"/>
        <end position="254"/>
    </location>
</feature>
<dbReference type="Gene3D" id="1.10.1410.10">
    <property type="match status" value="1"/>
</dbReference>
<feature type="compositionally biased region" description="Basic and acidic residues" evidence="2">
    <location>
        <begin position="324"/>
        <end position="342"/>
    </location>
</feature>
<dbReference type="EMBL" id="LDAU01000078">
    <property type="protein sequence ID" value="KRX07909.1"/>
    <property type="molecule type" value="Genomic_DNA"/>
</dbReference>
<dbReference type="OrthoDB" id="420381at2759"/>
<feature type="compositionally biased region" description="Polar residues" evidence="2">
    <location>
        <begin position="389"/>
        <end position="414"/>
    </location>
</feature>
<feature type="compositionally biased region" description="Basic and acidic residues" evidence="2">
    <location>
        <begin position="421"/>
        <end position="431"/>
    </location>
</feature>
<keyword evidence="5" id="KW-1185">Reference proteome</keyword>
<dbReference type="SUPFAM" id="SSF81301">
    <property type="entry name" value="Nucleotidyltransferase"/>
    <property type="match status" value="1"/>
</dbReference>
<feature type="domain" description="Poly(A) RNA polymerase mitochondrial-like central palm" evidence="3">
    <location>
        <begin position="586"/>
        <end position="716"/>
    </location>
</feature>
<feature type="compositionally biased region" description="Polar residues" evidence="2">
    <location>
        <begin position="365"/>
        <end position="379"/>
    </location>
</feature>
<proteinExistence type="predicted"/>
<evidence type="ECO:0000256" key="2">
    <source>
        <dbReference type="SAM" id="MobiDB-lite"/>
    </source>
</evidence>
<evidence type="ECO:0000259" key="3">
    <source>
        <dbReference type="Pfam" id="PF22600"/>
    </source>
</evidence>
<dbReference type="SUPFAM" id="SSF81631">
    <property type="entry name" value="PAP/OAS1 substrate-binding domain"/>
    <property type="match status" value="1"/>
</dbReference>
<sequence>MQHHYNCLFQKIMSVFKDEKFEGYNELIKQGEKKIQEKKNQIQKCTTEIFYINIEFDIKCSKYFENFIEDQKDKLKGVKDQEKYKEKLLDLKKCLSMLKLSLKMNQQQYEQLDYLLQKYEKEQEEQIMQEEKKQTYQNIEGQNQQEKQTQSRNNNSEIVRENLQYSSSYEYSTQIKNSTLQQEQSTLVPGQFNNDMQYQHVSSQFNKDKQEQCASLSLDNNTYDMSQSILATESASIQKQNNKEEIDKEQQNQQEINQKNQNEYANNAKNEKGSDLNQKDNLNEDKQNEMKSSETTEYKSFSKNQEQDQFQQQFYQNDQEDDEQLSKNKSENEFKQNEEFKYKVNKSFDNSNDQNSQDKQEKSEIQSLLKENQGEQINKLQDEREKQCQSEQIQQDKSQVKNQLTEAVQKQENVIEQEQNYEIKKNEEKIEYSCPNDHQFKEKMDKLDQQSDSDQNDIFQNGVFHQDFKRIDEDENQKFKQNEKQSEVKDNNNNYIDKKELSQNGFQKEKEQQHPSSLKENLKEQKKEDLLQYKQEQLKLQQQNQEKDQLQNQTRKPIQENEQKQQQQYFISQQEQKQNQVESFEYEEVLGNEQEISVFEKLKQNLSQEFFSYFNKGFFVSYGSFSNGLGTQKSDVDATLLTSNYVDQRQVLDLMAIHLKECYDEKKMTVLTNSQINVPLIKLVIEDEEDGQNEEIEICCNNQVGYINSQLIAQYTSIDDKVKQLIILVKHWAKIQGIQGQKQMASYTLVLLTINYLQYYGLLPYLQKKIDPKIQLDKYDVQVKRVKQEEEKFCTNFFYEKNDEIMQCYREVYKQKLAEFELIELFLGFFVYINDIVFKTHNQKSNQNGWNSIPDYKKIISITYDCHLSEDQQELCKIIQKNIFKESCLFNLHDPYDVEHNPGDRPSQPDKKKNIEKEFQIFYNIINSQNIDYIKNFIEQAFSNQNQ</sequence>
<feature type="compositionally biased region" description="Polar residues" evidence="2">
    <location>
        <begin position="135"/>
        <end position="157"/>
    </location>
</feature>
<dbReference type="InterPro" id="IPR054708">
    <property type="entry name" value="MTPAP-like_central"/>
</dbReference>
<feature type="region of interest" description="Disordered" evidence="2">
    <location>
        <begin position="541"/>
        <end position="571"/>
    </location>
</feature>
<name>A0A0V0R171_PSEPJ</name>
<comment type="caution">
    <text evidence="4">The sequence shown here is derived from an EMBL/GenBank/DDBJ whole genome shotgun (WGS) entry which is preliminary data.</text>
</comment>
<dbReference type="Gene3D" id="3.30.460.10">
    <property type="entry name" value="Beta Polymerase, domain 2"/>
    <property type="match status" value="1"/>
</dbReference>
<feature type="compositionally biased region" description="Basic and acidic residues" evidence="2">
    <location>
        <begin position="501"/>
        <end position="513"/>
    </location>
</feature>
<organism evidence="4 5">
    <name type="scientific">Pseudocohnilembus persalinus</name>
    <name type="common">Ciliate</name>
    <dbReference type="NCBI Taxonomy" id="266149"/>
    <lineage>
        <taxon>Eukaryota</taxon>
        <taxon>Sar</taxon>
        <taxon>Alveolata</taxon>
        <taxon>Ciliophora</taxon>
        <taxon>Intramacronucleata</taxon>
        <taxon>Oligohymenophorea</taxon>
        <taxon>Scuticociliatia</taxon>
        <taxon>Philasterida</taxon>
        <taxon>Pseudocohnilembidae</taxon>
        <taxon>Pseudocohnilembus</taxon>
    </lineage>
</organism>
<dbReference type="GO" id="GO:0031123">
    <property type="term" value="P:RNA 3'-end processing"/>
    <property type="evidence" value="ECO:0007669"/>
    <property type="project" value="TreeGrafter"/>
</dbReference>
<evidence type="ECO:0000313" key="5">
    <source>
        <dbReference type="Proteomes" id="UP000054937"/>
    </source>
</evidence>
<dbReference type="AlphaFoldDB" id="A0A0V0R171"/>
<feature type="compositionally biased region" description="Basic and acidic residues" evidence="2">
    <location>
        <begin position="241"/>
        <end position="250"/>
    </location>
</feature>
<protein>
    <recommendedName>
        <fullName evidence="3">Poly(A) RNA polymerase mitochondrial-like central palm domain-containing protein</fullName>
    </recommendedName>
</protein>
<dbReference type="OMA" id="IFYINIE"/>
<feature type="region of interest" description="Disordered" evidence="2">
    <location>
        <begin position="268"/>
        <end position="432"/>
    </location>
</feature>
<dbReference type="Proteomes" id="UP000054937">
    <property type="component" value="Unassembled WGS sequence"/>
</dbReference>
<dbReference type="GO" id="GO:0016779">
    <property type="term" value="F:nucleotidyltransferase activity"/>
    <property type="evidence" value="ECO:0007669"/>
    <property type="project" value="TreeGrafter"/>
</dbReference>
<reference evidence="4 5" key="1">
    <citation type="journal article" date="2015" name="Sci. Rep.">
        <title>Genome of the facultative scuticociliatosis pathogen Pseudocohnilembus persalinus provides insight into its virulence through horizontal gene transfer.</title>
        <authorList>
            <person name="Xiong J."/>
            <person name="Wang G."/>
            <person name="Cheng J."/>
            <person name="Tian M."/>
            <person name="Pan X."/>
            <person name="Warren A."/>
            <person name="Jiang C."/>
            <person name="Yuan D."/>
            <person name="Miao W."/>
        </authorList>
    </citation>
    <scope>NUCLEOTIDE SEQUENCE [LARGE SCALE GENOMIC DNA]</scope>
    <source>
        <strain evidence="4">36N120E</strain>
    </source>
</reference>
<dbReference type="InterPro" id="IPR043519">
    <property type="entry name" value="NT_sf"/>
</dbReference>
<dbReference type="PANTHER" id="PTHR12271:SF40">
    <property type="entry name" value="POLY(A) RNA POLYMERASE GLD2"/>
    <property type="match status" value="1"/>
</dbReference>
<evidence type="ECO:0000256" key="1">
    <source>
        <dbReference type="SAM" id="Coils"/>
    </source>
</evidence>
<feature type="region of interest" description="Disordered" evidence="2">
    <location>
        <begin position="501"/>
        <end position="521"/>
    </location>
</feature>
<feature type="compositionally biased region" description="Basic and acidic residues" evidence="2">
    <location>
        <begin position="269"/>
        <end position="297"/>
    </location>
</feature>
<feature type="compositionally biased region" description="Low complexity" evidence="2">
    <location>
        <begin position="307"/>
        <end position="317"/>
    </location>
</feature>
<dbReference type="CDD" id="cd05402">
    <property type="entry name" value="NT_PAP_TUTase"/>
    <property type="match status" value="1"/>
</dbReference>
<dbReference type="InParanoid" id="A0A0V0R171"/>
<feature type="region of interest" description="Disordered" evidence="2">
    <location>
        <begin position="129"/>
        <end position="157"/>
    </location>
</feature>
<accession>A0A0V0R171</accession>
<dbReference type="Pfam" id="PF22600">
    <property type="entry name" value="MTPAP-like_central"/>
    <property type="match status" value="1"/>
</dbReference>
<evidence type="ECO:0000313" key="4">
    <source>
        <dbReference type="EMBL" id="KRX07909.1"/>
    </source>
</evidence>
<gene>
    <name evidence="4" type="ORF">PPERSA_10297</name>
</gene>
<keyword evidence="1" id="KW-0175">Coiled coil</keyword>